<feature type="compositionally biased region" description="Basic and acidic residues" evidence="8">
    <location>
        <begin position="404"/>
        <end position="413"/>
    </location>
</feature>
<feature type="domain" description="60S ribosomal export protein NMD3 OB-fold" evidence="10">
    <location>
        <begin position="309"/>
        <end position="397"/>
    </location>
</feature>
<evidence type="ECO:0000259" key="10">
    <source>
        <dbReference type="Pfam" id="PF21192"/>
    </source>
</evidence>
<dbReference type="KEGG" id="blac:94348077"/>
<proteinExistence type="inferred from homology"/>
<dbReference type="InterPro" id="IPR048898">
    <property type="entry name" value="OB_NMD3"/>
</dbReference>
<evidence type="ECO:0000256" key="8">
    <source>
        <dbReference type="SAM" id="MobiDB-lite"/>
    </source>
</evidence>
<feature type="domain" description="Nmd3 N-terminal" evidence="9">
    <location>
        <begin position="5"/>
        <end position="242"/>
    </location>
</feature>
<evidence type="ECO:0000259" key="9">
    <source>
        <dbReference type="Pfam" id="PF04981"/>
    </source>
</evidence>
<evidence type="ECO:0000256" key="7">
    <source>
        <dbReference type="RuleBase" id="RU364108"/>
    </source>
</evidence>
<dbReference type="InterPro" id="IPR007064">
    <property type="entry name" value="Nmd3_N"/>
</dbReference>
<dbReference type="Pfam" id="PF04981">
    <property type="entry name" value="NMD3"/>
    <property type="match status" value="1"/>
</dbReference>
<reference evidence="12 13" key="1">
    <citation type="journal article" date="2021" name="Genome Biol.">
        <title>AFLAP: assembly-free linkage analysis pipeline using k-mers from genome sequencing data.</title>
        <authorList>
            <person name="Fletcher K."/>
            <person name="Zhang L."/>
            <person name="Gil J."/>
            <person name="Han R."/>
            <person name="Cavanaugh K."/>
            <person name="Michelmore R."/>
        </authorList>
    </citation>
    <scope>NUCLEOTIDE SEQUENCE [LARGE SCALE GENOMIC DNA]</scope>
    <source>
        <strain evidence="12 13">SF5</strain>
    </source>
</reference>
<organism evidence="12 13">
    <name type="scientific">Bremia lactucae</name>
    <name type="common">Lettuce downy mildew</name>
    <dbReference type="NCBI Taxonomy" id="4779"/>
    <lineage>
        <taxon>Eukaryota</taxon>
        <taxon>Sar</taxon>
        <taxon>Stramenopiles</taxon>
        <taxon>Oomycota</taxon>
        <taxon>Peronosporomycetes</taxon>
        <taxon>Peronosporales</taxon>
        <taxon>Peronosporaceae</taxon>
        <taxon>Bremia</taxon>
    </lineage>
</organism>
<keyword evidence="6 7" id="KW-0539">Nucleus</keyword>
<gene>
    <name evidence="12" type="ORF">CCR75_004320</name>
</gene>
<protein>
    <recommendedName>
        <fullName evidence="2 7">60S ribosomal export protein NMD3</fullName>
    </recommendedName>
</protein>
<evidence type="ECO:0000256" key="2">
    <source>
        <dbReference type="ARBA" id="ARBA00017035"/>
    </source>
</evidence>
<evidence type="ECO:0000256" key="4">
    <source>
        <dbReference type="ARBA" id="ARBA00022490"/>
    </source>
</evidence>
<comment type="caution">
    <text evidence="12">The sequence shown here is derived from an EMBL/GenBank/DDBJ whole genome shotgun (WGS) entry which is preliminary data.</text>
</comment>
<evidence type="ECO:0000313" key="12">
    <source>
        <dbReference type="EMBL" id="TDH68952.1"/>
    </source>
</evidence>
<dbReference type="GO" id="GO:0000055">
    <property type="term" value="P:ribosomal large subunit export from nucleus"/>
    <property type="evidence" value="ECO:0007669"/>
    <property type="project" value="TreeGrafter"/>
</dbReference>
<dbReference type="GO" id="GO:0043023">
    <property type="term" value="F:ribosomal large subunit binding"/>
    <property type="evidence" value="ECO:0007669"/>
    <property type="project" value="InterPro"/>
</dbReference>
<evidence type="ECO:0000256" key="5">
    <source>
        <dbReference type="ARBA" id="ARBA00022927"/>
    </source>
</evidence>
<keyword evidence="4 7" id="KW-0963">Cytoplasm</keyword>
<dbReference type="PANTHER" id="PTHR12746:SF2">
    <property type="entry name" value="60S RIBOSOMAL EXPORT PROTEIN NMD3"/>
    <property type="match status" value="1"/>
</dbReference>
<dbReference type="Pfam" id="PF21192">
    <property type="entry name" value="OB_NMD3"/>
    <property type="match status" value="1"/>
</dbReference>
<feature type="domain" description="60S ribosomal export protein NMD3 SH3" evidence="11">
    <location>
        <begin position="245"/>
        <end position="292"/>
    </location>
</feature>
<dbReference type="GO" id="GO:0005634">
    <property type="term" value="C:nucleus"/>
    <property type="evidence" value="ECO:0007669"/>
    <property type="project" value="UniProtKB-SubCell"/>
</dbReference>
<comment type="function">
    <text evidence="7">Acts as an adapter for the XPO1/CRM1-mediated export of the 60S ribosomal subunit.</text>
</comment>
<dbReference type="OrthoDB" id="203821at2759"/>
<comment type="subcellular location">
    <subcellularLocation>
        <location evidence="7">Cytoplasm</location>
    </subcellularLocation>
    <subcellularLocation>
        <location evidence="7">Nucleus</location>
    </subcellularLocation>
</comment>
<feature type="region of interest" description="Disordered" evidence="8">
    <location>
        <begin position="404"/>
        <end position="479"/>
    </location>
</feature>
<dbReference type="PANTHER" id="PTHR12746">
    <property type="entry name" value="NONSENSE-MEDIATED MRNA DECAY PROTEIN 3"/>
    <property type="match status" value="1"/>
</dbReference>
<evidence type="ECO:0000313" key="13">
    <source>
        <dbReference type="Proteomes" id="UP000294530"/>
    </source>
</evidence>
<dbReference type="GO" id="GO:0005737">
    <property type="term" value="C:cytoplasm"/>
    <property type="evidence" value="ECO:0007669"/>
    <property type="project" value="UniProtKB-SubCell"/>
</dbReference>
<evidence type="ECO:0000256" key="6">
    <source>
        <dbReference type="ARBA" id="ARBA00023242"/>
    </source>
</evidence>
<dbReference type="AlphaFoldDB" id="A0A976FLE5"/>
<feature type="compositionally biased region" description="Basic and acidic residues" evidence="8">
    <location>
        <begin position="451"/>
        <end position="479"/>
    </location>
</feature>
<keyword evidence="5 7" id="KW-0653">Protein transport</keyword>
<dbReference type="EMBL" id="SHOA02000003">
    <property type="protein sequence ID" value="TDH68952.1"/>
    <property type="molecule type" value="Genomic_DNA"/>
</dbReference>
<dbReference type="Pfam" id="PF21193">
    <property type="entry name" value="NMD_SH3"/>
    <property type="match status" value="1"/>
</dbReference>
<evidence type="ECO:0000259" key="11">
    <source>
        <dbReference type="Pfam" id="PF21193"/>
    </source>
</evidence>
<keyword evidence="3 7" id="KW-0813">Transport</keyword>
<evidence type="ECO:0000256" key="1">
    <source>
        <dbReference type="ARBA" id="ARBA00009794"/>
    </source>
</evidence>
<comment type="similarity">
    <text evidence="1 7">Belongs to the NMD3 family.</text>
</comment>
<sequence>MAISCCVCGAQIEANAMNMCTSCIASEVNVAEGITTSCELVQCRGCLRFQSRGKTQHYSSITGAWLDCEFESKELLALCLKNIPGLSKAKLVDAGFVWTEPHSKRIKLRLLLQREAANHAVVQNTSMVTFTIQSVKCPDCTKQYHNNTWKAVVQIRQKANHKRTFLRLEQEILKQNAHQDAISITTVKEGMDFYFGSKSTAERFLHFLAAHVPMRSKSSSKLVSENVHNATANVQLTYSVELSPICKDDLLILPRKVAQSCGNIADVTLCARTTSLVHLVDPFSGQHAELSTDKYWKTPFLPLASSSDMVEFIVLDVEPVDTPSALIDSKSIVADVEVARASDFGVNDTTFYIRTHLGGVLAAGDTVKGYDLSSAVFGASQTYSLQTELPELVLVRKIYPRDTTNKNKDDRKLKTLGTSRRNKVSKTEAARMDQERTEFTNEYLDENETDQGGKDMQECRERSKNDRSDMNEPMGTKEP</sequence>
<name>A0A976FLE5_BRELC</name>
<dbReference type="GeneID" id="94348077"/>
<dbReference type="GO" id="GO:0015031">
    <property type="term" value="P:protein transport"/>
    <property type="evidence" value="ECO:0007669"/>
    <property type="project" value="UniProtKB-KW"/>
</dbReference>
<feature type="compositionally biased region" description="Basic and acidic residues" evidence="8">
    <location>
        <begin position="425"/>
        <end position="439"/>
    </location>
</feature>
<dbReference type="InterPro" id="IPR048899">
    <property type="entry name" value="NMD_SH3"/>
</dbReference>
<keyword evidence="13" id="KW-1185">Reference proteome</keyword>
<dbReference type="RefSeq" id="XP_067818451.1">
    <property type="nucleotide sequence ID" value="XM_067962406.1"/>
</dbReference>
<dbReference type="Proteomes" id="UP000294530">
    <property type="component" value="Unassembled WGS sequence"/>
</dbReference>
<dbReference type="InterPro" id="IPR039768">
    <property type="entry name" value="Nmd3"/>
</dbReference>
<accession>A0A976FLE5</accession>
<evidence type="ECO:0000256" key="3">
    <source>
        <dbReference type="ARBA" id="ARBA00022448"/>
    </source>
</evidence>